<protein>
    <submittedName>
        <fullName evidence="1">Uncharacterized protein</fullName>
    </submittedName>
</protein>
<name>A0A445C6F3_ARAHY</name>
<dbReference type="AlphaFoldDB" id="A0A445C6F3"/>
<comment type="caution">
    <text evidence="1">The sequence shown here is derived from an EMBL/GenBank/DDBJ whole genome shotgun (WGS) entry which is preliminary data.</text>
</comment>
<evidence type="ECO:0000313" key="2">
    <source>
        <dbReference type="Proteomes" id="UP000289738"/>
    </source>
</evidence>
<keyword evidence="2" id="KW-1185">Reference proteome</keyword>
<sequence length="121" mass="14131">MKSKVFSRKENVSYVEMESSSEESDFELPEVDLAELKKGPPYICSFLKKISNVDRYNDKKHKSEKKYRQNTTFDKRFKEKTLLLDLIQEEIMEGRLKFHDGKKDTKVDSNPFDAGANFGPL</sequence>
<reference evidence="1 2" key="1">
    <citation type="submission" date="2019-01" db="EMBL/GenBank/DDBJ databases">
        <title>Sequencing of cultivated peanut Arachis hypogaea provides insights into genome evolution and oil improvement.</title>
        <authorList>
            <person name="Chen X."/>
        </authorList>
    </citation>
    <scope>NUCLEOTIDE SEQUENCE [LARGE SCALE GENOMIC DNA]</scope>
    <source>
        <strain evidence="2">cv. Fuhuasheng</strain>
        <tissue evidence="1">Leaves</tissue>
    </source>
</reference>
<accession>A0A445C6F3</accession>
<organism evidence="1 2">
    <name type="scientific">Arachis hypogaea</name>
    <name type="common">Peanut</name>
    <dbReference type="NCBI Taxonomy" id="3818"/>
    <lineage>
        <taxon>Eukaryota</taxon>
        <taxon>Viridiplantae</taxon>
        <taxon>Streptophyta</taxon>
        <taxon>Embryophyta</taxon>
        <taxon>Tracheophyta</taxon>
        <taxon>Spermatophyta</taxon>
        <taxon>Magnoliopsida</taxon>
        <taxon>eudicotyledons</taxon>
        <taxon>Gunneridae</taxon>
        <taxon>Pentapetalae</taxon>
        <taxon>rosids</taxon>
        <taxon>fabids</taxon>
        <taxon>Fabales</taxon>
        <taxon>Fabaceae</taxon>
        <taxon>Papilionoideae</taxon>
        <taxon>50 kb inversion clade</taxon>
        <taxon>dalbergioids sensu lato</taxon>
        <taxon>Dalbergieae</taxon>
        <taxon>Pterocarpus clade</taxon>
        <taxon>Arachis</taxon>
    </lineage>
</organism>
<dbReference type="Proteomes" id="UP000289738">
    <property type="component" value="Chromosome A07"/>
</dbReference>
<proteinExistence type="predicted"/>
<gene>
    <name evidence="1" type="ORF">Ahy_A07g032190</name>
</gene>
<evidence type="ECO:0000313" key="1">
    <source>
        <dbReference type="EMBL" id="RYR46451.1"/>
    </source>
</evidence>
<dbReference type="EMBL" id="SDMP01000007">
    <property type="protein sequence ID" value="RYR46451.1"/>
    <property type="molecule type" value="Genomic_DNA"/>
</dbReference>